<dbReference type="GO" id="GO:0016052">
    <property type="term" value="P:carbohydrate catabolic process"/>
    <property type="evidence" value="ECO:0007669"/>
    <property type="project" value="TreeGrafter"/>
</dbReference>
<dbReference type="GO" id="GO:0008422">
    <property type="term" value="F:beta-glucosidase activity"/>
    <property type="evidence" value="ECO:0007669"/>
    <property type="project" value="TreeGrafter"/>
</dbReference>
<dbReference type="STRING" id="1236989.JCM15548_1729"/>
<dbReference type="InterPro" id="IPR001360">
    <property type="entry name" value="Glyco_hydro_1"/>
</dbReference>
<dbReference type="Proteomes" id="UP000032900">
    <property type="component" value="Unassembled WGS sequence"/>
</dbReference>
<accession>A0A0E9LSQ6</accession>
<evidence type="ECO:0000256" key="2">
    <source>
        <dbReference type="ARBA" id="ARBA00022801"/>
    </source>
</evidence>
<dbReference type="Pfam" id="PF00232">
    <property type="entry name" value="Glyco_hydro_1"/>
    <property type="match status" value="1"/>
</dbReference>
<dbReference type="Gene3D" id="3.20.20.80">
    <property type="entry name" value="Glycosidases"/>
    <property type="match status" value="1"/>
</dbReference>
<evidence type="ECO:0000313" key="6">
    <source>
        <dbReference type="Proteomes" id="UP000032900"/>
    </source>
</evidence>
<protein>
    <submittedName>
        <fullName evidence="5">Beta-glucosidase</fullName>
    </submittedName>
</protein>
<evidence type="ECO:0000256" key="1">
    <source>
        <dbReference type="ARBA" id="ARBA00010838"/>
    </source>
</evidence>
<dbReference type="SUPFAM" id="SSF51445">
    <property type="entry name" value="(Trans)glycosidases"/>
    <property type="match status" value="1"/>
</dbReference>
<dbReference type="AlphaFoldDB" id="A0A0E9LSQ6"/>
<keyword evidence="3" id="KW-0326">Glycosidase</keyword>
<dbReference type="EMBL" id="BAZW01000003">
    <property type="protein sequence ID" value="GAO28612.1"/>
    <property type="molecule type" value="Genomic_DNA"/>
</dbReference>
<evidence type="ECO:0000256" key="3">
    <source>
        <dbReference type="ARBA" id="ARBA00023295"/>
    </source>
</evidence>
<evidence type="ECO:0000313" key="5">
    <source>
        <dbReference type="EMBL" id="GAO28612.1"/>
    </source>
</evidence>
<dbReference type="PANTHER" id="PTHR10353:SF36">
    <property type="entry name" value="LP05116P"/>
    <property type="match status" value="1"/>
</dbReference>
<dbReference type="GO" id="GO:0005829">
    <property type="term" value="C:cytosol"/>
    <property type="evidence" value="ECO:0007669"/>
    <property type="project" value="TreeGrafter"/>
</dbReference>
<keyword evidence="6" id="KW-1185">Reference proteome</keyword>
<gene>
    <name evidence="5" type="ORF">JCM15548_1729</name>
</gene>
<keyword evidence="2" id="KW-0378">Hydrolase</keyword>
<comment type="similarity">
    <text evidence="1 4">Belongs to the glycosyl hydrolase 1 family.</text>
</comment>
<evidence type="ECO:0000256" key="4">
    <source>
        <dbReference type="RuleBase" id="RU003690"/>
    </source>
</evidence>
<organism evidence="5 6">
    <name type="scientific">Geofilum rubicundum JCM 15548</name>
    <dbReference type="NCBI Taxonomy" id="1236989"/>
    <lineage>
        <taxon>Bacteria</taxon>
        <taxon>Pseudomonadati</taxon>
        <taxon>Bacteroidota</taxon>
        <taxon>Bacteroidia</taxon>
        <taxon>Marinilabiliales</taxon>
        <taxon>Marinilabiliaceae</taxon>
        <taxon>Geofilum</taxon>
    </lineage>
</organism>
<dbReference type="PANTHER" id="PTHR10353">
    <property type="entry name" value="GLYCOSYL HYDROLASE"/>
    <property type="match status" value="1"/>
</dbReference>
<comment type="caution">
    <text evidence="5">The sequence shown here is derived from an EMBL/GenBank/DDBJ whole genome shotgun (WGS) entry which is preliminary data.</text>
</comment>
<name>A0A0E9LSQ6_9BACT</name>
<dbReference type="InterPro" id="IPR017853">
    <property type="entry name" value="GH"/>
</dbReference>
<dbReference type="InterPro" id="IPR033132">
    <property type="entry name" value="GH_1_N_CS"/>
</dbReference>
<dbReference type="PROSITE" id="PS00653">
    <property type="entry name" value="GLYCOSYL_HYDROL_F1_2"/>
    <property type="match status" value="1"/>
</dbReference>
<sequence>MLKRKQFGKFFKWGVTISAFQNEGAAFEAGKSASIWDIFTSDVQNINDGHLPGETAGFYHNYEADILQARQMGLDVFRFSLAWSRILPNGTGTPNPKGLDFYNRVIDACVKNKLEPWVTIYHWGLPQVLEDRGGWTNREVVDWFLHFTDVVTSAFGDRVKHWIVMNEPMSFTGLGYFTGYHAPGRNGIGNFMKAAHHPRFAWQRGDGWFGEMWKMR</sequence>
<reference evidence="5 6" key="1">
    <citation type="journal article" date="2015" name="Microbes Environ.">
        <title>Distribution and evolution of nitrogen fixation genes in the phylum bacteroidetes.</title>
        <authorList>
            <person name="Inoue J."/>
            <person name="Oshima K."/>
            <person name="Suda W."/>
            <person name="Sakamoto M."/>
            <person name="Iino T."/>
            <person name="Noda S."/>
            <person name="Hongoh Y."/>
            <person name="Hattori M."/>
            <person name="Ohkuma M."/>
        </authorList>
    </citation>
    <scope>NUCLEOTIDE SEQUENCE [LARGE SCALE GENOMIC DNA]</scope>
    <source>
        <strain evidence="5">JCM 15548</strain>
    </source>
</reference>
<proteinExistence type="inferred from homology"/>